<name>A0ABZ2S3P5_9BURK</name>
<dbReference type="Proteomes" id="UP001456224">
    <property type="component" value="Chromosome"/>
</dbReference>
<evidence type="ECO:0000313" key="1">
    <source>
        <dbReference type="EMBL" id="WXR74641.1"/>
    </source>
</evidence>
<dbReference type="RefSeq" id="WP_338880515.1">
    <property type="nucleotide sequence ID" value="NZ_CP148753.1"/>
</dbReference>
<keyword evidence="2" id="KW-1185">Reference proteome</keyword>
<dbReference type="EMBL" id="CP148753">
    <property type="protein sequence ID" value="WXR74641.1"/>
    <property type="molecule type" value="Genomic_DNA"/>
</dbReference>
<accession>A0ABZ2S3P5</accession>
<dbReference type="Pfam" id="PF08889">
    <property type="entry name" value="WbqC"/>
    <property type="match status" value="1"/>
</dbReference>
<sequence>MSSTDRRLCAIHQPNFFPWLGYFDKISRSDVFVFFDDVQLQKTRGGWANRVQLLVGGQARWISAPLDRAYHGVKPICEVRFSANEPHWRESLRKTVLAQYSKAKYFKSVQPWLDPLIMNQEVSLSEYNITAINEICNRIGLKCNAIKSSSLITQGNSTDLLISTVIAAGANAYLCGGGASGYQEDEKFGIRGLDLEYQNFAHPRYQQFKGDDFLPGLSIIDALMHCGVAGVREILRISV</sequence>
<reference evidence="1 2" key="1">
    <citation type="submission" date="2024-03" db="EMBL/GenBank/DDBJ databases">
        <title>Reference genomes for the five species model microbial community.</title>
        <authorList>
            <person name="Padfield D."/>
        </authorList>
    </citation>
    <scope>NUCLEOTIDE SEQUENCE [LARGE SCALE GENOMIC DNA]</scope>
    <source>
        <strain evidence="1 2">AB1</strain>
    </source>
</reference>
<gene>
    <name evidence="1" type="ORF">WHX56_03850</name>
</gene>
<protein>
    <submittedName>
        <fullName evidence="1">WbqC family protein</fullName>
    </submittedName>
</protein>
<organism evidence="1 2">
    <name type="scientific">Achromobacter veterisilvae</name>
    <dbReference type="NCBI Taxonomy" id="2069367"/>
    <lineage>
        <taxon>Bacteria</taxon>
        <taxon>Pseudomonadati</taxon>
        <taxon>Pseudomonadota</taxon>
        <taxon>Betaproteobacteria</taxon>
        <taxon>Burkholderiales</taxon>
        <taxon>Alcaligenaceae</taxon>
        <taxon>Achromobacter</taxon>
    </lineage>
</organism>
<proteinExistence type="predicted"/>
<evidence type="ECO:0000313" key="2">
    <source>
        <dbReference type="Proteomes" id="UP001456224"/>
    </source>
</evidence>
<dbReference type="InterPro" id="IPR014985">
    <property type="entry name" value="WbqC"/>
</dbReference>